<dbReference type="EMBL" id="LR798292">
    <property type="protein sequence ID" value="CAB5221414.1"/>
    <property type="molecule type" value="Genomic_DNA"/>
</dbReference>
<gene>
    <name evidence="1" type="ORF">UFOVP244_158</name>
</gene>
<accession>A0A6J7WZC1</accession>
<evidence type="ECO:0000313" key="1">
    <source>
        <dbReference type="EMBL" id="CAB5221414.1"/>
    </source>
</evidence>
<sequence length="438" mass="43979">MVLPSSGPISLLDINSEYVANTEINGAQTAAVTTITVANASTFPTTGSLYVRGTGEVITYTGKTATTFTGCVRGTSGSVASALADKSIISVFRQNISLNDFYASGGYVDNGQKNGLEEFIPLTGEISLNKFYGGRASRALFSGGQLANSTGVSTIDYVTISTAGNATAFGGLRLPGYNATASSSATRAVFCGGFYNPNYVASIDYVTIVIAGNATSFGALTAAKTIGSAASSTTRSVLAGGWVLSSLLETAAIEYLTIANTGNSAAFGSLTQARDSSAAASSSTRAVFGGGYLGSLPLASRYVNTLDYVTIATIANATAFGVLATSRSVLGAASSSTRSIFGGGYTGTVVTSNVDYVTIATAGNATNFGYLTSAKNTITAAGSPTKAVFGGGQISSVATNNIDSVTIGTLGNASSFGTLTTARSSLSGSSNNHGGLYT</sequence>
<organism evidence="1">
    <name type="scientific">uncultured Caudovirales phage</name>
    <dbReference type="NCBI Taxonomy" id="2100421"/>
    <lineage>
        <taxon>Viruses</taxon>
        <taxon>Duplodnaviria</taxon>
        <taxon>Heunggongvirae</taxon>
        <taxon>Uroviricota</taxon>
        <taxon>Caudoviricetes</taxon>
        <taxon>Peduoviridae</taxon>
        <taxon>Maltschvirus</taxon>
        <taxon>Maltschvirus maltsch</taxon>
    </lineage>
</organism>
<reference evidence="1" key="1">
    <citation type="submission" date="2020-05" db="EMBL/GenBank/DDBJ databases">
        <authorList>
            <person name="Chiriac C."/>
            <person name="Salcher M."/>
            <person name="Ghai R."/>
            <person name="Kavagutti S V."/>
        </authorList>
    </citation>
    <scope>NUCLEOTIDE SEQUENCE</scope>
</reference>
<proteinExistence type="predicted"/>
<protein>
    <submittedName>
        <fullName evidence="1">Uncharacterized protein</fullName>
    </submittedName>
</protein>
<name>A0A6J7WZC1_9CAUD</name>